<dbReference type="PRINTS" id="PR00039">
    <property type="entry name" value="HTHLYSR"/>
</dbReference>
<dbReference type="InterPro" id="IPR036388">
    <property type="entry name" value="WH-like_DNA-bd_sf"/>
</dbReference>
<dbReference type="InterPro" id="IPR000847">
    <property type="entry name" value="LysR_HTH_N"/>
</dbReference>
<dbReference type="GO" id="GO:0003677">
    <property type="term" value="F:DNA binding"/>
    <property type="evidence" value="ECO:0007669"/>
    <property type="project" value="UniProtKB-KW"/>
</dbReference>
<dbReference type="OrthoDB" id="9785745at2"/>
<sequence length="322" mass="35348">MQLRALEIFSDVAQRRSFSKAADAHGISQSAVSQAMHHLEDSLGVQLIDRSTRPLSLTASGEVFHQGLQDVLVRIRRLKDEVLAVASGVSGLLHVASIYSVGLSYMPEAQAEFLKRFPDVEVQIGFGRNEAVLEDVISGQAELGLVSFPRSTKELIAVPWQKEPLKLVCAPQHRLAAKSEVTLQDMNGIEMIGFDQSLELRQMIDARLKELGVKVLVRNEFDNADSLVRAIQASNGIGLLPEAAVRRETAHGSLRVVACRELCMTRPLGIVYRRLQRPSQAGYEFASMLLGRPLEPDREKRSSGHRKSLAESDSSSGTSVVA</sequence>
<protein>
    <submittedName>
        <fullName evidence="7">HTH-type transcriptional regulator CysL</fullName>
    </submittedName>
</protein>
<accession>A0A517SSD4</accession>
<evidence type="ECO:0000256" key="4">
    <source>
        <dbReference type="ARBA" id="ARBA00023163"/>
    </source>
</evidence>
<dbReference type="FunFam" id="1.10.10.10:FF:000001">
    <property type="entry name" value="LysR family transcriptional regulator"/>
    <property type="match status" value="1"/>
</dbReference>
<feature type="region of interest" description="Disordered" evidence="5">
    <location>
        <begin position="294"/>
        <end position="322"/>
    </location>
</feature>
<dbReference type="PANTHER" id="PTHR30419">
    <property type="entry name" value="HTH-TYPE TRANSCRIPTIONAL REGULATOR YBHD"/>
    <property type="match status" value="1"/>
</dbReference>
<feature type="compositionally biased region" description="Polar residues" evidence="5">
    <location>
        <begin position="311"/>
        <end position="322"/>
    </location>
</feature>
<dbReference type="GO" id="GO:0005829">
    <property type="term" value="C:cytosol"/>
    <property type="evidence" value="ECO:0007669"/>
    <property type="project" value="TreeGrafter"/>
</dbReference>
<evidence type="ECO:0000313" key="8">
    <source>
        <dbReference type="Proteomes" id="UP000315003"/>
    </source>
</evidence>
<dbReference type="InterPro" id="IPR036390">
    <property type="entry name" value="WH_DNA-bd_sf"/>
</dbReference>
<evidence type="ECO:0000256" key="1">
    <source>
        <dbReference type="ARBA" id="ARBA00009437"/>
    </source>
</evidence>
<gene>
    <name evidence="7" type="primary">cysL</name>
    <name evidence="7" type="ORF">SV7mr_15460</name>
</gene>
<keyword evidence="4" id="KW-0804">Transcription</keyword>
<keyword evidence="8" id="KW-1185">Reference proteome</keyword>
<evidence type="ECO:0000259" key="6">
    <source>
        <dbReference type="PROSITE" id="PS50931"/>
    </source>
</evidence>
<dbReference type="AlphaFoldDB" id="A0A517SSD4"/>
<dbReference type="InterPro" id="IPR050950">
    <property type="entry name" value="HTH-type_LysR_regulators"/>
</dbReference>
<comment type="similarity">
    <text evidence="1">Belongs to the LysR transcriptional regulatory family.</text>
</comment>
<organism evidence="7 8">
    <name type="scientific">Stieleria bergensis</name>
    <dbReference type="NCBI Taxonomy" id="2528025"/>
    <lineage>
        <taxon>Bacteria</taxon>
        <taxon>Pseudomonadati</taxon>
        <taxon>Planctomycetota</taxon>
        <taxon>Planctomycetia</taxon>
        <taxon>Pirellulales</taxon>
        <taxon>Pirellulaceae</taxon>
        <taxon>Stieleria</taxon>
    </lineage>
</organism>
<dbReference type="InterPro" id="IPR005119">
    <property type="entry name" value="LysR_subst-bd"/>
</dbReference>
<evidence type="ECO:0000256" key="5">
    <source>
        <dbReference type="SAM" id="MobiDB-lite"/>
    </source>
</evidence>
<feature type="domain" description="HTH lysR-type" evidence="6">
    <location>
        <begin position="1"/>
        <end position="58"/>
    </location>
</feature>
<dbReference type="SUPFAM" id="SSF53850">
    <property type="entry name" value="Periplasmic binding protein-like II"/>
    <property type="match status" value="1"/>
</dbReference>
<evidence type="ECO:0000313" key="7">
    <source>
        <dbReference type="EMBL" id="QDT59040.1"/>
    </source>
</evidence>
<name>A0A517SSD4_9BACT</name>
<dbReference type="PANTHER" id="PTHR30419:SF8">
    <property type="entry name" value="NITROGEN ASSIMILATION TRANSCRIPTIONAL ACTIVATOR-RELATED"/>
    <property type="match status" value="1"/>
</dbReference>
<keyword evidence="3" id="KW-0238">DNA-binding</keyword>
<dbReference type="RefSeq" id="WP_145270644.1">
    <property type="nucleotide sequence ID" value="NZ_CP036272.1"/>
</dbReference>
<dbReference type="GO" id="GO:0003700">
    <property type="term" value="F:DNA-binding transcription factor activity"/>
    <property type="evidence" value="ECO:0007669"/>
    <property type="project" value="InterPro"/>
</dbReference>
<dbReference type="SUPFAM" id="SSF46785">
    <property type="entry name" value="Winged helix' DNA-binding domain"/>
    <property type="match status" value="1"/>
</dbReference>
<dbReference type="Pfam" id="PF00126">
    <property type="entry name" value="HTH_1"/>
    <property type="match status" value="1"/>
</dbReference>
<keyword evidence="2" id="KW-0805">Transcription regulation</keyword>
<dbReference type="CDD" id="cd05466">
    <property type="entry name" value="PBP2_LTTR_substrate"/>
    <property type="match status" value="1"/>
</dbReference>
<proteinExistence type="inferred from homology"/>
<evidence type="ECO:0000256" key="2">
    <source>
        <dbReference type="ARBA" id="ARBA00023015"/>
    </source>
</evidence>
<dbReference type="Pfam" id="PF03466">
    <property type="entry name" value="LysR_substrate"/>
    <property type="match status" value="1"/>
</dbReference>
<dbReference type="Proteomes" id="UP000315003">
    <property type="component" value="Chromosome"/>
</dbReference>
<dbReference type="Gene3D" id="3.40.190.290">
    <property type="match status" value="1"/>
</dbReference>
<dbReference type="PROSITE" id="PS50931">
    <property type="entry name" value="HTH_LYSR"/>
    <property type="match status" value="1"/>
</dbReference>
<dbReference type="Gene3D" id="1.10.10.10">
    <property type="entry name" value="Winged helix-like DNA-binding domain superfamily/Winged helix DNA-binding domain"/>
    <property type="match status" value="1"/>
</dbReference>
<dbReference type="EMBL" id="CP036272">
    <property type="protein sequence ID" value="QDT59040.1"/>
    <property type="molecule type" value="Genomic_DNA"/>
</dbReference>
<evidence type="ECO:0000256" key="3">
    <source>
        <dbReference type="ARBA" id="ARBA00023125"/>
    </source>
</evidence>
<reference evidence="7 8" key="1">
    <citation type="submission" date="2019-02" db="EMBL/GenBank/DDBJ databases">
        <title>Deep-cultivation of Planctomycetes and their phenomic and genomic characterization uncovers novel biology.</title>
        <authorList>
            <person name="Wiegand S."/>
            <person name="Jogler M."/>
            <person name="Boedeker C."/>
            <person name="Pinto D."/>
            <person name="Vollmers J."/>
            <person name="Rivas-Marin E."/>
            <person name="Kohn T."/>
            <person name="Peeters S.H."/>
            <person name="Heuer A."/>
            <person name="Rast P."/>
            <person name="Oberbeckmann S."/>
            <person name="Bunk B."/>
            <person name="Jeske O."/>
            <person name="Meyerdierks A."/>
            <person name="Storesund J.E."/>
            <person name="Kallscheuer N."/>
            <person name="Luecker S."/>
            <person name="Lage O.M."/>
            <person name="Pohl T."/>
            <person name="Merkel B.J."/>
            <person name="Hornburger P."/>
            <person name="Mueller R.-W."/>
            <person name="Bruemmer F."/>
            <person name="Labrenz M."/>
            <person name="Spormann A.M."/>
            <person name="Op den Camp H."/>
            <person name="Overmann J."/>
            <person name="Amann R."/>
            <person name="Jetten M.S.M."/>
            <person name="Mascher T."/>
            <person name="Medema M.H."/>
            <person name="Devos D.P."/>
            <person name="Kaster A.-K."/>
            <person name="Ovreas L."/>
            <person name="Rohde M."/>
            <person name="Galperin M.Y."/>
            <person name="Jogler C."/>
        </authorList>
    </citation>
    <scope>NUCLEOTIDE SEQUENCE [LARGE SCALE GENOMIC DNA]</scope>
    <source>
        <strain evidence="7 8">SV_7m_r</strain>
    </source>
</reference>